<evidence type="ECO:0000259" key="1">
    <source>
        <dbReference type="Pfam" id="PF12680"/>
    </source>
</evidence>
<accession>A0ABS2U3F3</accession>
<organism evidence="2 3">
    <name type="scientific">Actinacidiphila acididurans</name>
    <dbReference type="NCBI Taxonomy" id="2784346"/>
    <lineage>
        <taxon>Bacteria</taxon>
        <taxon>Bacillati</taxon>
        <taxon>Actinomycetota</taxon>
        <taxon>Actinomycetes</taxon>
        <taxon>Kitasatosporales</taxon>
        <taxon>Streptomycetaceae</taxon>
        <taxon>Actinacidiphila</taxon>
    </lineage>
</organism>
<reference evidence="2 3" key="1">
    <citation type="submission" date="2021-01" db="EMBL/GenBank/DDBJ databases">
        <title>Streptomyces acididurans sp. nov., isolated from a peat swamp forest soil.</title>
        <authorList>
            <person name="Chantavorakit T."/>
            <person name="Duangmal K."/>
        </authorList>
    </citation>
    <scope>NUCLEOTIDE SEQUENCE [LARGE SCALE GENOMIC DNA]</scope>
    <source>
        <strain evidence="2 3">KK5PA1</strain>
    </source>
</reference>
<dbReference type="RefSeq" id="WP_205363838.1">
    <property type="nucleotide sequence ID" value="NZ_JADKYB010000031.1"/>
</dbReference>
<dbReference type="SUPFAM" id="SSF54427">
    <property type="entry name" value="NTF2-like"/>
    <property type="match status" value="1"/>
</dbReference>
<comment type="caution">
    <text evidence="2">The sequence shown here is derived from an EMBL/GenBank/DDBJ whole genome shotgun (WGS) entry which is preliminary data.</text>
</comment>
<dbReference type="EMBL" id="JADKYB010000031">
    <property type="protein sequence ID" value="MBM9510139.1"/>
    <property type="molecule type" value="Genomic_DNA"/>
</dbReference>
<keyword evidence="3" id="KW-1185">Reference proteome</keyword>
<name>A0ABS2U3F3_9ACTN</name>
<dbReference type="Proteomes" id="UP000749040">
    <property type="component" value="Unassembled WGS sequence"/>
</dbReference>
<sequence>MKTITLAEAPDVVARHIKAINDFDLDAIMATFTDDAYVNDNSREIRGTAAIRAFMAKEFVGDSVTVEPVEVLDHHGDIIVRGRFDGTYDKTSLPEVLIMSTYFSVRDGRIVSLAVIFNQPSPYDQDAGEGDQTGTVK</sequence>
<protein>
    <submittedName>
        <fullName evidence="2">Nuclear transport factor 2 family protein</fullName>
    </submittedName>
</protein>
<dbReference type="InterPro" id="IPR037401">
    <property type="entry name" value="SnoaL-like"/>
</dbReference>
<feature type="domain" description="SnoaL-like" evidence="1">
    <location>
        <begin position="13"/>
        <end position="112"/>
    </location>
</feature>
<evidence type="ECO:0000313" key="2">
    <source>
        <dbReference type="EMBL" id="MBM9510139.1"/>
    </source>
</evidence>
<evidence type="ECO:0000313" key="3">
    <source>
        <dbReference type="Proteomes" id="UP000749040"/>
    </source>
</evidence>
<proteinExistence type="predicted"/>
<dbReference type="Gene3D" id="3.10.450.50">
    <property type="match status" value="1"/>
</dbReference>
<gene>
    <name evidence="2" type="ORF">ITX44_37400</name>
</gene>
<dbReference type="Pfam" id="PF12680">
    <property type="entry name" value="SnoaL_2"/>
    <property type="match status" value="1"/>
</dbReference>
<dbReference type="InterPro" id="IPR032710">
    <property type="entry name" value="NTF2-like_dom_sf"/>
</dbReference>